<dbReference type="Proteomes" id="UP000050525">
    <property type="component" value="Unassembled WGS sequence"/>
</dbReference>
<gene>
    <name evidence="1" type="ORF">Y1Q_0011933</name>
</gene>
<reference evidence="1 2" key="1">
    <citation type="journal article" date="2012" name="Genome Biol.">
        <title>Sequencing three crocodilian genomes to illuminate the evolution of archosaurs and amniotes.</title>
        <authorList>
            <person name="St John J.A."/>
            <person name="Braun E.L."/>
            <person name="Isberg S.R."/>
            <person name="Miles L.G."/>
            <person name="Chong A.Y."/>
            <person name="Gongora J."/>
            <person name="Dalzell P."/>
            <person name="Moran C."/>
            <person name="Bed'hom B."/>
            <person name="Abzhanov A."/>
            <person name="Burgess S.C."/>
            <person name="Cooksey A.M."/>
            <person name="Castoe T.A."/>
            <person name="Crawford N.G."/>
            <person name="Densmore L.D."/>
            <person name="Drew J.C."/>
            <person name="Edwards S.V."/>
            <person name="Faircloth B.C."/>
            <person name="Fujita M.K."/>
            <person name="Greenwold M.J."/>
            <person name="Hoffmann F.G."/>
            <person name="Howard J.M."/>
            <person name="Iguchi T."/>
            <person name="Janes D.E."/>
            <person name="Khan S.Y."/>
            <person name="Kohno S."/>
            <person name="de Koning A.J."/>
            <person name="Lance S.L."/>
            <person name="McCarthy F.M."/>
            <person name="McCormack J.E."/>
            <person name="Merchant M.E."/>
            <person name="Peterson D.G."/>
            <person name="Pollock D.D."/>
            <person name="Pourmand N."/>
            <person name="Raney B.J."/>
            <person name="Roessler K.A."/>
            <person name="Sanford J.R."/>
            <person name="Sawyer R.H."/>
            <person name="Schmidt C.J."/>
            <person name="Triplett E.W."/>
            <person name="Tuberville T.D."/>
            <person name="Venegas-Anaya M."/>
            <person name="Howard J.T."/>
            <person name="Jarvis E.D."/>
            <person name="Guillette L.J.Jr."/>
            <person name="Glenn T.C."/>
            <person name="Green R.E."/>
            <person name="Ray D.A."/>
        </authorList>
    </citation>
    <scope>NUCLEOTIDE SEQUENCE [LARGE SCALE GENOMIC DNA]</scope>
    <source>
        <strain evidence="1">KSC_2009_1</strain>
    </source>
</reference>
<evidence type="ECO:0000313" key="2">
    <source>
        <dbReference type="Proteomes" id="UP000050525"/>
    </source>
</evidence>
<organism evidence="1 2">
    <name type="scientific">Alligator mississippiensis</name>
    <name type="common">American alligator</name>
    <dbReference type="NCBI Taxonomy" id="8496"/>
    <lineage>
        <taxon>Eukaryota</taxon>
        <taxon>Metazoa</taxon>
        <taxon>Chordata</taxon>
        <taxon>Craniata</taxon>
        <taxon>Vertebrata</taxon>
        <taxon>Euteleostomi</taxon>
        <taxon>Archelosauria</taxon>
        <taxon>Archosauria</taxon>
        <taxon>Crocodylia</taxon>
        <taxon>Alligatoridae</taxon>
        <taxon>Alligatorinae</taxon>
        <taxon>Alligator</taxon>
    </lineage>
</organism>
<comment type="caution">
    <text evidence="1">The sequence shown here is derived from an EMBL/GenBank/DDBJ whole genome shotgun (WGS) entry which is preliminary data.</text>
</comment>
<protein>
    <submittedName>
        <fullName evidence="1">Uncharacterized protein</fullName>
    </submittedName>
</protein>
<sequence length="67" mass="7345">MDVDSDSDCLEFPVISFVFSMPASPAGLLELHGIDSAAPLPTGSQCPRRLSLWQDKSRFQGWSDTCK</sequence>
<accession>A0A151NCF1</accession>
<keyword evidence="2" id="KW-1185">Reference proteome</keyword>
<dbReference type="EMBL" id="AKHW03003404">
    <property type="protein sequence ID" value="KYO34496.1"/>
    <property type="molecule type" value="Genomic_DNA"/>
</dbReference>
<name>A0A151NCF1_ALLMI</name>
<proteinExistence type="predicted"/>
<evidence type="ECO:0000313" key="1">
    <source>
        <dbReference type="EMBL" id="KYO34496.1"/>
    </source>
</evidence>
<dbReference type="AlphaFoldDB" id="A0A151NCF1"/>